<dbReference type="PANTHER" id="PTHR33332">
    <property type="entry name" value="REVERSE TRANSCRIPTASE DOMAIN-CONTAINING PROTEIN"/>
    <property type="match status" value="1"/>
</dbReference>
<comment type="caution">
    <text evidence="2">The sequence shown here is derived from an EMBL/GenBank/DDBJ whole genome shotgun (WGS) entry which is preliminary data.</text>
</comment>
<organism evidence="2 3">
    <name type="scientific">Aldrovandia affinis</name>
    <dbReference type="NCBI Taxonomy" id="143900"/>
    <lineage>
        <taxon>Eukaryota</taxon>
        <taxon>Metazoa</taxon>
        <taxon>Chordata</taxon>
        <taxon>Craniata</taxon>
        <taxon>Vertebrata</taxon>
        <taxon>Euteleostomi</taxon>
        <taxon>Actinopterygii</taxon>
        <taxon>Neopterygii</taxon>
        <taxon>Teleostei</taxon>
        <taxon>Notacanthiformes</taxon>
        <taxon>Halosauridae</taxon>
        <taxon>Aldrovandia</taxon>
    </lineage>
</organism>
<sequence>MDALLSTFPEDGTPVLLLGDFNLPLETSQASAFLPLLQSFDFTVAESPSTHKAGNQLDLIFTRNCASPNITNDLLDPNQSGFRAGHSTETALLAVTEALHGAKFQSLSSVLLLLDLSAAFDTVDHRILLLTLVKMGISGSALTWFESYLADRSYQVPAWISACLADISAWMSTHHLRLNLGKTELLFLPAKGSLMIDAACAIKPLQLVQNTATHLVFNQPKSTHVTPLLSCLRWLPIAARIRFKSLVLAFQAARGTAPPYRQSLITPYTPPRPFHASSGKLTVPSLRAPGSHSSRSRLFSVLIPRWWNDLPQSVRTVESLAIFCKRLKTHLFRLHYH</sequence>
<dbReference type="Proteomes" id="UP001221898">
    <property type="component" value="Unassembled WGS sequence"/>
</dbReference>
<evidence type="ECO:0000313" key="3">
    <source>
        <dbReference type="Proteomes" id="UP001221898"/>
    </source>
</evidence>
<dbReference type="InterPro" id="IPR000477">
    <property type="entry name" value="RT_dom"/>
</dbReference>
<evidence type="ECO:0000259" key="1">
    <source>
        <dbReference type="Pfam" id="PF00078"/>
    </source>
</evidence>
<accession>A0AAD7WWW6</accession>
<feature type="domain" description="Reverse transcriptase" evidence="1">
    <location>
        <begin position="73"/>
        <end position="152"/>
    </location>
</feature>
<dbReference type="InterPro" id="IPR036691">
    <property type="entry name" value="Endo/exonu/phosph_ase_sf"/>
</dbReference>
<dbReference type="Pfam" id="PF00078">
    <property type="entry name" value="RVT_1"/>
    <property type="match status" value="1"/>
</dbReference>
<evidence type="ECO:0000313" key="2">
    <source>
        <dbReference type="EMBL" id="KAJ8412616.1"/>
    </source>
</evidence>
<gene>
    <name evidence="2" type="ORF">AAFF_G00129520</name>
</gene>
<keyword evidence="3" id="KW-1185">Reference proteome</keyword>
<protein>
    <recommendedName>
        <fullName evidence="1">Reverse transcriptase domain-containing protein</fullName>
    </recommendedName>
</protein>
<name>A0AAD7WWW6_9TELE</name>
<reference evidence="2" key="1">
    <citation type="journal article" date="2023" name="Science">
        <title>Genome structures resolve the early diversification of teleost fishes.</title>
        <authorList>
            <person name="Parey E."/>
            <person name="Louis A."/>
            <person name="Montfort J."/>
            <person name="Bouchez O."/>
            <person name="Roques C."/>
            <person name="Iampietro C."/>
            <person name="Lluch J."/>
            <person name="Castinel A."/>
            <person name="Donnadieu C."/>
            <person name="Desvignes T."/>
            <person name="Floi Bucao C."/>
            <person name="Jouanno E."/>
            <person name="Wen M."/>
            <person name="Mejri S."/>
            <person name="Dirks R."/>
            <person name="Jansen H."/>
            <person name="Henkel C."/>
            <person name="Chen W.J."/>
            <person name="Zahm M."/>
            <person name="Cabau C."/>
            <person name="Klopp C."/>
            <person name="Thompson A.W."/>
            <person name="Robinson-Rechavi M."/>
            <person name="Braasch I."/>
            <person name="Lecointre G."/>
            <person name="Bobe J."/>
            <person name="Postlethwait J.H."/>
            <person name="Berthelot C."/>
            <person name="Roest Crollius H."/>
            <person name="Guiguen Y."/>
        </authorList>
    </citation>
    <scope>NUCLEOTIDE SEQUENCE</scope>
    <source>
        <strain evidence="2">NC1722</strain>
    </source>
</reference>
<dbReference type="AlphaFoldDB" id="A0AAD7WWW6"/>
<proteinExistence type="predicted"/>
<dbReference type="EMBL" id="JAINUG010000019">
    <property type="protein sequence ID" value="KAJ8412616.1"/>
    <property type="molecule type" value="Genomic_DNA"/>
</dbReference>
<dbReference type="SUPFAM" id="SSF56219">
    <property type="entry name" value="DNase I-like"/>
    <property type="match status" value="1"/>
</dbReference>